<evidence type="ECO:0000313" key="5">
    <source>
        <dbReference type="Proteomes" id="UP000042527"/>
    </source>
</evidence>
<sequence>MVKIKITADNPALQELAAAVKKIGRSDILPATDATFQGCAKMVADSWRAYGQGQKDIPGVPPMKKPSSNYSGGVKVKKSAPLEYTISNESKAAPLLEYGTDGYDMKTTHPYGKKSRVSKQKNPKTKMIELIPYLIVPFSWGTPGTVTFQNTMTEDIYAIAERMKKSVVMEETHFEENWAGEAIERHEYTWADRLNENDLGNADGMVRMSDTPTGKSTYWTFRIISAKSPKNSWINKGIPARNVTEGLKALHEKEIADAIQNALATDLG</sequence>
<accession>A0A0B7GXL2</accession>
<dbReference type="OrthoDB" id="3078306at2"/>
<protein>
    <submittedName>
        <fullName evidence="1">Uncharacterized protein</fullName>
    </submittedName>
</protein>
<dbReference type="EMBL" id="CP042817">
    <property type="protein sequence ID" value="QEJ97375.1"/>
    <property type="molecule type" value="Genomic_DNA"/>
</dbReference>
<dbReference type="EMBL" id="CP042817">
    <property type="protein sequence ID" value="QEJ98644.1"/>
    <property type="molecule type" value="Genomic_DNA"/>
</dbReference>
<reference evidence="5" key="1">
    <citation type="submission" date="2015-01" db="EMBL/GenBank/DDBJ databases">
        <authorList>
            <person name="Manzoor Shahid"/>
            <person name="Zubair Saima"/>
        </authorList>
    </citation>
    <scope>NUCLEOTIDE SEQUENCE [LARGE SCALE GENOMIC DNA]</scope>
    <source>
        <strain evidence="5">V1</strain>
    </source>
</reference>
<dbReference type="EMBL" id="CDNC01000012">
    <property type="protein sequence ID" value="CEM61685.1"/>
    <property type="molecule type" value="Genomic_DNA"/>
</dbReference>
<dbReference type="GeneID" id="57754020"/>
<dbReference type="RefSeq" id="WP_024751723.1">
    <property type="nucleotide sequence ID" value="NZ_CDNC01000012.1"/>
</dbReference>
<name>A0A0B7GXL2_TREPH</name>
<evidence type="ECO:0000313" key="4">
    <source>
        <dbReference type="EMBL" id="QEJ98644.1"/>
    </source>
</evidence>
<dbReference type="Proteomes" id="UP000323594">
    <property type="component" value="Chromosome"/>
</dbReference>
<dbReference type="AlphaFoldDB" id="A0A0B7GXL2"/>
<proteinExistence type="predicted"/>
<evidence type="ECO:0000313" key="6">
    <source>
        <dbReference type="Proteomes" id="UP000323594"/>
    </source>
</evidence>
<keyword evidence="5" id="KW-1185">Reference proteome</keyword>
<evidence type="ECO:0000313" key="2">
    <source>
        <dbReference type="EMBL" id="QEJ97375.1"/>
    </source>
</evidence>
<dbReference type="Proteomes" id="UP000042527">
    <property type="component" value="Unassembled WGS sequence"/>
</dbReference>
<gene>
    <name evidence="2" type="ORF">FUT82_04770</name>
    <name evidence="3" type="ORF">FUT82_09215</name>
    <name evidence="4" type="ORF">FUT82_11955</name>
    <name evidence="1" type="ORF">TPHV1_20222</name>
</gene>
<dbReference type="EMBL" id="CP042817">
    <property type="protein sequence ID" value="QEJ98159.1"/>
    <property type="molecule type" value="Genomic_DNA"/>
</dbReference>
<evidence type="ECO:0000313" key="1">
    <source>
        <dbReference type="EMBL" id="CEM61685.1"/>
    </source>
</evidence>
<reference evidence="1" key="2">
    <citation type="submission" date="2015-01" db="EMBL/GenBank/DDBJ databases">
        <authorList>
            <person name="Xiang T."/>
            <person name="Song Y."/>
            <person name="Huang L."/>
            <person name="Wang B."/>
            <person name="Wu P."/>
        </authorList>
    </citation>
    <scope>NUCLEOTIDE SEQUENCE [LARGE SCALE GENOMIC DNA]</scope>
    <source>
        <strain evidence="1">V1</strain>
    </source>
</reference>
<organism evidence="1 5">
    <name type="scientific">Treponema phagedenis</name>
    <dbReference type="NCBI Taxonomy" id="162"/>
    <lineage>
        <taxon>Bacteria</taxon>
        <taxon>Pseudomonadati</taxon>
        <taxon>Spirochaetota</taxon>
        <taxon>Spirochaetia</taxon>
        <taxon>Spirochaetales</taxon>
        <taxon>Treponemataceae</taxon>
        <taxon>Treponema</taxon>
    </lineage>
</organism>
<evidence type="ECO:0000313" key="3">
    <source>
        <dbReference type="EMBL" id="QEJ98159.1"/>
    </source>
</evidence>
<reference evidence="2 6" key="3">
    <citation type="submission" date="2019-08" db="EMBL/GenBank/DDBJ databases">
        <authorList>
            <person name="Kuhnert P."/>
        </authorList>
    </citation>
    <scope>NUCLEOTIDE SEQUENCE [LARGE SCALE GENOMIC DNA]</scope>
    <source>
        <strain evidence="2 6">B36.5</strain>
    </source>
</reference>